<dbReference type="Pfam" id="PF18906">
    <property type="entry name" value="Phage_tube_2"/>
    <property type="match status" value="1"/>
</dbReference>
<dbReference type="Proteomes" id="UP000036027">
    <property type="component" value="Unassembled WGS sequence"/>
</dbReference>
<evidence type="ECO:0000313" key="1">
    <source>
        <dbReference type="EMBL" id="KLT71867.1"/>
    </source>
</evidence>
<protein>
    <submittedName>
        <fullName evidence="1">Uncharacterized protein</fullName>
    </submittedName>
</protein>
<dbReference type="AlphaFoldDB" id="A0A0J0YP06"/>
<feature type="non-terminal residue" evidence="1">
    <location>
        <position position="79"/>
    </location>
</feature>
<proteinExistence type="predicted"/>
<feature type="non-terminal residue" evidence="1">
    <location>
        <position position="1"/>
    </location>
</feature>
<gene>
    <name evidence="1" type="ORF">PL75_11340</name>
</gene>
<name>A0A0J0YP06_9NEIS</name>
<dbReference type="RefSeq" id="WP_047762039.1">
    <property type="nucleotide sequence ID" value="NZ_JTDO01000168.1"/>
</dbReference>
<organism evidence="1 2">
    <name type="scientific">Neisseria arctica</name>
    <dbReference type="NCBI Taxonomy" id="1470200"/>
    <lineage>
        <taxon>Bacteria</taxon>
        <taxon>Pseudomonadati</taxon>
        <taxon>Pseudomonadota</taxon>
        <taxon>Betaproteobacteria</taxon>
        <taxon>Neisseriales</taxon>
        <taxon>Neisseriaceae</taxon>
        <taxon>Neisseria</taxon>
    </lineage>
</organism>
<keyword evidence="2" id="KW-1185">Reference proteome</keyword>
<dbReference type="EMBL" id="JTDO01000168">
    <property type="protein sequence ID" value="KLT71867.1"/>
    <property type="molecule type" value="Genomic_DNA"/>
</dbReference>
<reference evidence="1 2" key="1">
    <citation type="submission" date="2014-11" db="EMBL/GenBank/DDBJ databases">
        <title>Genome of a novel goose pathogen.</title>
        <authorList>
            <person name="Hansen C.M."/>
            <person name="Hueffer K."/>
            <person name="Choi S.C."/>
        </authorList>
    </citation>
    <scope>NUCLEOTIDE SEQUENCE [LARGE SCALE GENOMIC DNA]</scope>
    <source>
        <strain evidence="1 2">KH1503</strain>
    </source>
</reference>
<comment type="caution">
    <text evidence="1">The sequence shown here is derived from an EMBL/GenBank/DDBJ whole genome shotgun (WGS) entry which is preliminary data.</text>
</comment>
<dbReference type="InterPro" id="IPR044000">
    <property type="entry name" value="Phage_tube_2"/>
</dbReference>
<accession>A0A0J0YP06</accession>
<sequence length="79" mass="8509">AFASYDDLLAAAFFNNWSSDTLAISSIRKSFSAVRGYSDIANYQTFTGLHVANCELEIPEEGLVTVTVGMAGLNRSQAN</sequence>
<evidence type="ECO:0000313" key="2">
    <source>
        <dbReference type="Proteomes" id="UP000036027"/>
    </source>
</evidence>